<proteinExistence type="predicted"/>
<evidence type="ECO:0000313" key="3">
    <source>
        <dbReference type="EMBL" id="CAB4210294.1"/>
    </source>
</evidence>
<accession>A0A6J5S9V5</accession>
<protein>
    <recommendedName>
        <fullName evidence="1">DUF6378 domain-containing protein</fullName>
    </recommendedName>
</protein>
<evidence type="ECO:0000259" key="1">
    <source>
        <dbReference type="Pfam" id="PF19905"/>
    </source>
</evidence>
<dbReference type="Pfam" id="PF19905">
    <property type="entry name" value="DUF6378"/>
    <property type="match status" value="1"/>
</dbReference>
<sequence length="89" mass="9789">MKHVELMAEAAKLVQPRGAVYGDIRENHEQIAKVATLLTGIELDAHNILMVMLAVKLSRIARSPEHVDSYLDALNYLSFAGELATESEA</sequence>
<feature type="domain" description="DUF6378" evidence="1">
    <location>
        <begin position="5"/>
        <end position="83"/>
    </location>
</feature>
<gene>
    <name evidence="3" type="ORF">UFOVP1413_6</name>
    <name evidence="2" type="ORF">UFOVP893_33</name>
</gene>
<dbReference type="EMBL" id="LR796841">
    <property type="protein sequence ID" value="CAB4169012.1"/>
    <property type="molecule type" value="Genomic_DNA"/>
</dbReference>
<reference evidence="3" key="1">
    <citation type="submission" date="2020-05" db="EMBL/GenBank/DDBJ databases">
        <authorList>
            <person name="Chiriac C."/>
            <person name="Salcher M."/>
            <person name="Ghai R."/>
            <person name="Kavagutti S V."/>
        </authorList>
    </citation>
    <scope>NUCLEOTIDE SEQUENCE</scope>
</reference>
<name>A0A6J5S9V5_9CAUD</name>
<evidence type="ECO:0000313" key="2">
    <source>
        <dbReference type="EMBL" id="CAB4169012.1"/>
    </source>
</evidence>
<dbReference type="InterPro" id="IPR045958">
    <property type="entry name" value="DUF6378"/>
</dbReference>
<dbReference type="EMBL" id="LR797364">
    <property type="protein sequence ID" value="CAB4210294.1"/>
    <property type="molecule type" value="Genomic_DNA"/>
</dbReference>
<organism evidence="3">
    <name type="scientific">uncultured Caudovirales phage</name>
    <dbReference type="NCBI Taxonomy" id="2100421"/>
    <lineage>
        <taxon>Viruses</taxon>
        <taxon>Duplodnaviria</taxon>
        <taxon>Heunggongvirae</taxon>
        <taxon>Uroviricota</taxon>
        <taxon>Caudoviricetes</taxon>
        <taxon>Peduoviridae</taxon>
        <taxon>Maltschvirus</taxon>
        <taxon>Maltschvirus maltsch</taxon>
    </lineage>
</organism>